<evidence type="ECO:0000313" key="2">
    <source>
        <dbReference type="Proteomes" id="UP001172386"/>
    </source>
</evidence>
<proteinExistence type="predicted"/>
<sequence length="741" mass="84269">MSAAPEEWSRVLKPQTPLDPQIALVPQRAKILIDFSNVSWKAELNKNWKSIYPSEMTPAFLVDLGANFKAVAADTSDPDKKKLMWRTIQVESLPDRDIEGARALYENGWAAISYAWGEYARGSRDGWTGDRKTNGLPLAVDDTYDEAKRFTKASKPANPLDWQLPKCDVINIDVLKKIFLKFERRYVWWDWACIPQRTRKPDAGEPYLKELPKELQAMTDAEVNKQRYVYEYATTGGSYLHPQDFKQASDLKDVLKKSCDAFDPNDIEVWLSGRKTDSRLKVINHALSEPLFGPRLSIGKQDKDRNIRLDELKNSIIDIKKKLLKIRDGDGYFRSLWSFQEVRLLKTQYFFDKNANTYDLNFTTTLDGTRKMDANFLHLAIIAAFINSQLSLALAVKTNPALKKTLAAQINEDIVELCSRSDQDFEELSATLRELKGSGLAFAPQETPLQVLAAARRSRFPSAMPQDNYWAMLGCLALDGPFTMTVKYDIPVDEKSTDTAGAQRLRVLPSHRQDFLRVLLKKYQWQILQLAKSPNDTTASWEAISLGHFEPIASYFEGFIVNSLAEKKSTVYEVPFLEYNQTSDEIEMKPLWNSNKKTFTVWKMPVDITQQPSTNIAYTLDRDITWFDVEAGGDPRKNFPTGKPVDVAPSARVNLKSLGNDQESNKNRLLIPLESLSETWSSLVWDGKEHGAGEVAARCLLIENYSADKDGIYRGTFGCIMDVVGMKIESVEIKDLRLKWQ</sequence>
<dbReference type="EMBL" id="JAPDRQ010000045">
    <property type="protein sequence ID" value="KAJ9658991.1"/>
    <property type="molecule type" value="Genomic_DNA"/>
</dbReference>
<organism evidence="1 2">
    <name type="scientific">Neophaeococcomyces mojaviensis</name>
    <dbReference type="NCBI Taxonomy" id="3383035"/>
    <lineage>
        <taxon>Eukaryota</taxon>
        <taxon>Fungi</taxon>
        <taxon>Dikarya</taxon>
        <taxon>Ascomycota</taxon>
        <taxon>Pezizomycotina</taxon>
        <taxon>Eurotiomycetes</taxon>
        <taxon>Chaetothyriomycetidae</taxon>
        <taxon>Chaetothyriales</taxon>
        <taxon>Chaetothyriales incertae sedis</taxon>
        <taxon>Neophaeococcomyces</taxon>
    </lineage>
</organism>
<accession>A0ACC3ABJ6</accession>
<name>A0ACC3ABJ6_9EURO</name>
<dbReference type="Proteomes" id="UP001172386">
    <property type="component" value="Unassembled WGS sequence"/>
</dbReference>
<comment type="caution">
    <text evidence="1">The sequence shown here is derived from an EMBL/GenBank/DDBJ whole genome shotgun (WGS) entry which is preliminary data.</text>
</comment>
<gene>
    <name evidence="1" type="ORF">H2198_003420</name>
</gene>
<keyword evidence="2" id="KW-1185">Reference proteome</keyword>
<protein>
    <submittedName>
        <fullName evidence="1">Uncharacterized protein</fullName>
    </submittedName>
</protein>
<reference evidence="1" key="1">
    <citation type="submission" date="2022-10" db="EMBL/GenBank/DDBJ databases">
        <title>Culturing micro-colonial fungi from biological soil crusts in the Mojave desert and describing Neophaeococcomyces mojavensis, and introducing the new genera and species Taxawa tesnikishii.</title>
        <authorList>
            <person name="Kurbessoian T."/>
            <person name="Stajich J.E."/>
        </authorList>
    </citation>
    <scope>NUCLEOTIDE SEQUENCE</scope>
    <source>
        <strain evidence="1">JES_112</strain>
    </source>
</reference>
<evidence type="ECO:0000313" key="1">
    <source>
        <dbReference type="EMBL" id="KAJ9658991.1"/>
    </source>
</evidence>